<dbReference type="Proteomes" id="UP001174208">
    <property type="component" value="Unassembled WGS sequence"/>
</dbReference>
<keyword evidence="1" id="KW-1133">Transmembrane helix</keyword>
<gene>
    <name evidence="2" type="ORF">P5G50_04555</name>
</gene>
<accession>A0ABT8K9J4</accession>
<dbReference type="RefSeq" id="WP_301210104.1">
    <property type="nucleotide sequence ID" value="NZ_JAROCF010000001.1"/>
</dbReference>
<name>A0ABT8K9J4_9MICO</name>
<proteinExistence type="predicted"/>
<feature type="transmembrane region" description="Helical" evidence="1">
    <location>
        <begin position="40"/>
        <end position="65"/>
    </location>
</feature>
<evidence type="ECO:0000256" key="1">
    <source>
        <dbReference type="SAM" id="Phobius"/>
    </source>
</evidence>
<keyword evidence="1" id="KW-0812">Transmembrane</keyword>
<sequence length="85" mass="8521">MVAAVVLIAIGFGLADLGRIAVCDGPIVDAAPCNGARLRQSIFASALALAGIIAAAVLIAAFVVAHRPRPTSTATVVDEAPAERD</sequence>
<keyword evidence="1" id="KW-0472">Membrane</keyword>
<reference evidence="2" key="1">
    <citation type="submission" date="2023-06" db="EMBL/GenBank/DDBJ databases">
        <title>MT1 and MT2 Draft Genomes of Novel Species.</title>
        <authorList>
            <person name="Venkateswaran K."/>
        </authorList>
    </citation>
    <scope>NUCLEOTIDE SEQUENCE</scope>
    <source>
        <strain evidence="2">F6_8S_P_1B</strain>
    </source>
</reference>
<evidence type="ECO:0000313" key="2">
    <source>
        <dbReference type="EMBL" id="MDN4613717.1"/>
    </source>
</evidence>
<organism evidence="2 3">
    <name type="scientific">Leifsonia williamsii</name>
    <dbReference type="NCBI Taxonomy" id="3035919"/>
    <lineage>
        <taxon>Bacteria</taxon>
        <taxon>Bacillati</taxon>
        <taxon>Actinomycetota</taxon>
        <taxon>Actinomycetes</taxon>
        <taxon>Micrococcales</taxon>
        <taxon>Microbacteriaceae</taxon>
        <taxon>Leifsonia</taxon>
    </lineage>
</organism>
<keyword evidence="3" id="KW-1185">Reference proteome</keyword>
<comment type="caution">
    <text evidence="2">The sequence shown here is derived from an EMBL/GenBank/DDBJ whole genome shotgun (WGS) entry which is preliminary data.</text>
</comment>
<protein>
    <submittedName>
        <fullName evidence="2">Uncharacterized protein</fullName>
    </submittedName>
</protein>
<dbReference type="EMBL" id="JAROCF010000001">
    <property type="protein sequence ID" value="MDN4613717.1"/>
    <property type="molecule type" value="Genomic_DNA"/>
</dbReference>
<evidence type="ECO:0000313" key="3">
    <source>
        <dbReference type="Proteomes" id="UP001174208"/>
    </source>
</evidence>